<dbReference type="Ensembl" id="ENSCSAVT00000016946.1">
    <property type="protein sequence ID" value="ENSCSAVP00000016764.1"/>
    <property type="gene ID" value="ENSCSAVG00000009860.1"/>
</dbReference>
<dbReference type="HOGENOM" id="CLU_1690708_0_0_1"/>
<reference evidence="2" key="2">
    <citation type="submission" date="2025-08" db="UniProtKB">
        <authorList>
            <consortium name="Ensembl"/>
        </authorList>
    </citation>
    <scope>IDENTIFICATION</scope>
</reference>
<reference evidence="3" key="1">
    <citation type="submission" date="2003-08" db="EMBL/GenBank/DDBJ databases">
        <authorList>
            <person name="Birren B."/>
            <person name="Nusbaum C."/>
            <person name="Abebe A."/>
            <person name="Abouelleil A."/>
            <person name="Adekoya E."/>
            <person name="Ait-zahra M."/>
            <person name="Allen N."/>
            <person name="Allen T."/>
            <person name="An P."/>
            <person name="Anderson M."/>
            <person name="Anderson S."/>
            <person name="Arachchi H."/>
            <person name="Armbruster J."/>
            <person name="Bachantsang P."/>
            <person name="Baldwin J."/>
            <person name="Barry A."/>
            <person name="Bayul T."/>
            <person name="Blitshsteyn B."/>
            <person name="Bloom T."/>
            <person name="Blye J."/>
            <person name="Boguslavskiy L."/>
            <person name="Borowsky M."/>
            <person name="Boukhgalter B."/>
            <person name="Brunache A."/>
            <person name="Butler J."/>
            <person name="Calixte N."/>
            <person name="Calvo S."/>
            <person name="Camarata J."/>
            <person name="Campo K."/>
            <person name="Chang J."/>
            <person name="Cheshatsang Y."/>
            <person name="Citroen M."/>
            <person name="Collymore A."/>
            <person name="Considine T."/>
            <person name="Cook A."/>
            <person name="Cooke P."/>
            <person name="Corum B."/>
            <person name="Cuomo C."/>
            <person name="David R."/>
            <person name="Dawoe T."/>
            <person name="Degray S."/>
            <person name="Dodge S."/>
            <person name="Dooley K."/>
            <person name="Dorje P."/>
            <person name="Dorjee K."/>
            <person name="Dorris L."/>
            <person name="Duffey N."/>
            <person name="Dupes A."/>
            <person name="Elkins T."/>
            <person name="Engels R."/>
            <person name="Erickson J."/>
            <person name="Farina A."/>
            <person name="Faro S."/>
            <person name="Ferreira P."/>
            <person name="Fischer H."/>
            <person name="Fitzgerald M."/>
            <person name="Foley K."/>
            <person name="Gage D."/>
            <person name="Galagan J."/>
            <person name="Gearin G."/>
            <person name="Gnerre S."/>
            <person name="Gnirke A."/>
            <person name="Goyette A."/>
            <person name="Graham J."/>
            <person name="Grandbois E."/>
            <person name="Gyaltsen K."/>
            <person name="Hafez N."/>
            <person name="Hagopian D."/>
            <person name="Hagos B."/>
            <person name="Hall J."/>
            <person name="Hatcher B."/>
            <person name="Heller A."/>
            <person name="Higgins H."/>
            <person name="Honan T."/>
            <person name="Horn A."/>
            <person name="Houde N."/>
            <person name="Hughes L."/>
            <person name="Hulme W."/>
            <person name="Husby E."/>
            <person name="Iliev I."/>
            <person name="Jaffe D."/>
            <person name="Jones C."/>
            <person name="Kamal M."/>
            <person name="Kamat A."/>
            <person name="Kamvysselis M."/>
            <person name="Karlsson E."/>
            <person name="Kells C."/>
            <person name="Kieu A."/>
            <person name="Kisner P."/>
            <person name="Kodira C."/>
            <person name="Kulbokas E."/>
            <person name="Labutti K."/>
            <person name="Lama D."/>
            <person name="Landers T."/>
            <person name="Leger J."/>
            <person name="Levine S."/>
            <person name="Lewis D."/>
            <person name="Lewis T."/>
            <person name="Lindblad-toh K."/>
            <person name="Liu X."/>
            <person name="Lokyitsang T."/>
            <person name="Lokyitsang Y."/>
            <person name="Lucien O."/>
            <person name="Lui A."/>
            <person name="Ma L.J."/>
            <person name="Mabbitt R."/>
            <person name="Macdonald J."/>
            <person name="Maclean C."/>
            <person name="Major J."/>
            <person name="Manning J."/>
            <person name="Marabella R."/>
            <person name="Maru K."/>
            <person name="Matthews C."/>
            <person name="Mauceli E."/>
            <person name="Mccarthy M."/>
            <person name="Mcdonough S."/>
            <person name="Mcghee T."/>
            <person name="Meldrim J."/>
            <person name="Meneus L."/>
            <person name="Mesirov J."/>
            <person name="Mihalev A."/>
            <person name="Mihova T."/>
            <person name="Mikkelsen T."/>
            <person name="Mlenga V."/>
            <person name="Moru K."/>
            <person name="Mozes J."/>
            <person name="Mulrain L."/>
            <person name="Munson G."/>
            <person name="Naylor J."/>
            <person name="Newes C."/>
            <person name="Nguyen C."/>
            <person name="Nguyen N."/>
            <person name="Nguyen T."/>
            <person name="Nicol R."/>
            <person name="Nielsen C."/>
            <person name="Nizzari M."/>
            <person name="Norbu C."/>
            <person name="Norbu N."/>
            <person name="O'donnell P."/>
            <person name="Okoawo O."/>
            <person name="O'leary S."/>
            <person name="Omotosho B."/>
            <person name="O'neill K."/>
            <person name="Osman S."/>
            <person name="Parker S."/>
            <person name="Perrin D."/>
            <person name="Phunkhang P."/>
            <person name="Piqani B."/>
            <person name="Purcell S."/>
            <person name="Rachupka T."/>
            <person name="Ramasamy U."/>
            <person name="Rameau R."/>
            <person name="Ray V."/>
            <person name="Raymond C."/>
            <person name="Retta R."/>
            <person name="Richardson S."/>
            <person name="Rise C."/>
            <person name="Rodriguez J."/>
            <person name="Rogers J."/>
            <person name="Rogov P."/>
            <person name="Rutman M."/>
            <person name="Schupbach R."/>
            <person name="Seaman C."/>
            <person name="Settipalli S."/>
            <person name="Sharpe T."/>
            <person name="Sheridan J."/>
            <person name="Sherpa N."/>
            <person name="Shi J."/>
            <person name="Smirnov S."/>
            <person name="Smith C."/>
            <person name="Sougnez C."/>
            <person name="Spencer B."/>
            <person name="Stalker J."/>
            <person name="Stange-thomann N."/>
            <person name="Stavropoulos S."/>
            <person name="Stetson K."/>
            <person name="Stone C."/>
            <person name="Stone S."/>
            <person name="Stubbs M."/>
            <person name="Talamas J."/>
            <person name="Tchuinga P."/>
            <person name="Tenzing P."/>
            <person name="Tesfaye S."/>
            <person name="Theodore J."/>
            <person name="Thoulutsang Y."/>
            <person name="Topham K."/>
            <person name="Towey S."/>
            <person name="Tsamla T."/>
            <person name="Tsomo N."/>
            <person name="Vallee D."/>
            <person name="Vassiliev H."/>
            <person name="Venkataraman V."/>
            <person name="Vinson J."/>
            <person name="Vo A."/>
            <person name="Wade C."/>
            <person name="Wang S."/>
            <person name="Wangchuk T."/>
            <person name="Wangdi T."/>
            <person name="Whittaker C."/>
            <person name="Wilkinson J."/>
            <person name="Wu Y."/>
            <person name="Wyman D."/>
            <person name="Yadav S."/>
            <person name="Yang S."/>
            <person name="Yang X."/>
            <person name="Yeager S."/>
            <person name="Yee E."/>
            <person name="Young G."/>
            <person name="Zainoun J."/>
            <person name="Zembeck L."/>
            <person name="Zimmer A."/>
            <person name="Zody M."/>
            <person name="Lander E."/>
        </authorList>
    </citation>
    <scope>NUCLEOTIDE SEQUENCE [LARGE SCALE GENOMIC DNA]</scope>
</reference>
<feature type="region of interest" description="Disordered" evidence="1">
    <location>
        <begin position="1"/>
        <end position="35"/>
    </location>
</feature>
<evidence type="ECO:0000313" key="2">
    <source>
        <dbReference type="Ensembl" id="ENSCSAVP00000016764.1"/>
    </source>
</evidence>
<protein>
    <submittedName>
        <fullName evidence="2">Uncharacterized protein</fullName>
    </submittedName>
</protein>
<feature type="compositionally biased region" description="Basic and acidic residues" evidence="1">
    <location>
        <begin position="66"/>
        <end position="102"/>
    </location>
</feature>
<feature type="compositionally biased region" description="Low complexity" evidence="1">
    <location>
        <begin position="141"/>
        <end position="156"/>
    </location>
</feature>
<reference evidence="2" key="3">
    <citation type="submission" date="2025-09" db="UniProtKB">
        <authorList>
            <consortium name="Ensembl"/>
        </authorList>
    </citation>
    <scope>IDENTIFICATION</scope>
</reference>
<accession>H2ZGP8</accession>
<feature type="region of interest" description="Disordered" evidence="1">
    <location>
        <begin position="52"/>
        <end position="156"/>
    </location>
</feature>
<dbReference type="InParanoid" id="H2ZGP8"/>
<dbReference type="AlphaFoldDB" id="H2ZGP8"/>
<evidence type="ECO:0000256" key="1">
    <source>
        <dbReference type="SAM" id="MobiDB-lite"/>
    </source>
</evidence>
<name>H2ZGP8_CIOSA</name>
<feature type="compositionally biased region" description="Polar residues" evidence="1">
    <location>
        <begin position="114"/>
        <end position="123"/>
    </location>
</feature>
<keyword evidence="3" id="KW-1185">Reference proteome</keyword>
<feature type="compositionally biased region" description="Low complexity" evidence="1">
    <location>
        <begin position="7"/>
        <end position="16"/>
    </location>
</feature>
<dbReference type="Proteomes" id="UP000007875">
    <property type="component" value="Unassembled WGS sequence"/>
</dbReference>
<proteinExistence type="predicted"/>
<evidence type="ECO:0000313" key="3">
    <source>
        <dbReference type="Proteomes" id="UP000007875"/>
    </source>
</evidence>
<sequence>SVKDSSEISTSLSDLSQTATKIPENLISKDPLNKSSNSVSIVDLINPEIEPVPSFEEDLCNTASEDSSKIDETKSRGRETTKVGKLADDLKLKFAKNKEKPSVESPTRKPHSPSRVTDSSAVAKQQLRKRSPSPLVVRKLSSASSSAGSSSDSGDM</sequence>
<organism evidence="2 3">
    <name type="scientific">Ciona savignyi</name>
    <name type="common">Pacific transparent sea squirt</name>
    <dbReference type="NCBI Taxonomy" id="51511"/>
    <lineage>
        <taxon>Eukaryota</taxon>
        <taxon>Metazoa</taxon>
        <taxon>Chordata</taxon>
        <taxon>Tunicata</taxon>
        <taxon>Ascidiacea</taxon>
        <taxon>Phlebobranchia</taxon>
        <taxon>Cionidae</taxon>
        <taxon>Ciona</taxon>
    </lineage>
</organism>